<evidence type="ECO:0000313" key="1">
    <source>
        <dbReference type="EMBL" id="ETW07528.1"/>
    </source>
</evidence>
<dbReference type="OrthoDB" id="85207at2759"/>
<accession>A0A024UPI5</accession>
<dbReference type="EMBL" id="KI913954">
    <property type="protein sequence ID" value="ETW07528.1"/>
    <property type="molecule type" value="Genomic_DNA"/>
</dbReference>
<reference evidence="1" key="1">
    <citation type="submission" date="2013-12" db="EMBL/GenBank/DDBJ databases">
        <title>The Genome Sequence of Aphanomyces invadans NJM9701.</title>
        <authorList>
            <consortium name="The Broad Institute Genomics Platform"/>
            <person name="Russ C."/>
            <person name="Tyler B."/>
            <person name="van West P."/>
            <person name="Dieguez-Uribeondo J."/>
            <person name="Young S.K."/>
            <person name="Zeng Q."/>
            <person name="Gargeya S."/>
            <person name="Fitzgerald M."/>
            <person name="Abouelleil A."/>
            <person name="Alvarado L."/>
            <person name="Chapman S.B."/>
            <person name="Gainer-Dewar J."/>
            <person name="Goldberg J."/>
            <person name="Griggs A."/>
            <person name="Gujja S."/>
            <person name="Hansen M."/>
            <person name="Howarth C."/>
            <person name="Imamovic A."/>
            <person name="Ireland A."/>
            <person name="Larimer J."/>
            <person name="McCowan C."/>
            <person name="Murphy C."/>
            <person name="Pearson M."/>
            <person name="Poon T.W."/>
            <person name="Priest M."/>
            <person name="Roberts A."/>
            <person name="Saif S."/>
            <person name="Shea T."/>
            <person name="Sykes S."/>
            <person name="Wortman J."/>
            <person name="Nusbaum C."/>
            <person name="Birren B."/>
        </authorList>
    </citation>
    <scope>NUCLEOTIDE SEQUENCE [LARGE SCALE GENOMIC DNA]</scope>
    <source>
        <strain evidence="1">NJM9701</strain>
    </source>
</reference>
<organism evidence="1">
    <name type="scientific">Aphanomyces invadans</name>
    <dbReference type="NCBI Taxonomy" id="157072"/>
    <lineage>
        <taxon>Eukaryota</taxon>
        <taxon>Sar</taxon>
        <taxon>Stramenopiles</taxon>
        <taxon>Oomycota</taxon>
        <taxon>Saprolegniomycetes</taxon>
        <taxon>Saprolegniales</taxon>
        <taxon>Verrucalvaceae</taxon>
        <taxon>Aphanomyces</taxon>
    </lineage>
</organism>
<dbReference type="RefSeq" id="XP_008863621.1">
    <property type="nucleotide sequence ID" value="XM_008865399.1"/>
</dbReference>
<protein>
    <submittedName>
        <fullName evidence="1">Uncharacterized protein</fullName>
    </submittedName>
</protein>
<name>A0A024UPI5_9STRA</name>
<proteinExistence type="predicted"/>
<dbReference type="AlphaFoldDB" id="A0A024UPI5"/>
<dbReference type="GeneID" id="20079077"/>
<sequence length="300" mass="33117">MHRSTHTTSLPILSPSRILDRLPSSGEGYLAMYLADKAQKDTTWQALPSKSCGKGSTKKAVVAPSPSISPLRVHRKRERSTIDLDTVKLVAGSLNVMDERRIVALFQQHIALTSELQSVHGKVAGYRATIDEERSKQHELQMQLEHCQSLLPLCQSHKAKQDAQFRAVDDAIAASVREVAQLKQTLADICAADKALDAATEEAHSSLQSQPLLAIEVDDIKRQLQGAIAELDAAKQHLRHSQHQHDAVLVELAQQTANETTDLRNLQVELGRSSQTCQDVAQLVARCTREYVDRTGCPFL</sequence>
<gene>
    <name evidence="1" type="ORF">H310_02027</name>
</gene>
<dbReference type="VEuPathDB" id="FungiDB:H310_02027"/>